<proteinExistence type="inferred from homology"/>
<dbReference type="InterPro" id="IPR002502">
    <property type="entry name" value="Amidase_domain"/>
</dbReference>
<protein>
    <recommendedName>
        <fullName evidence="7">LGFP repeat-containing protein</fullName>
    </recommendedName>
</protein>
<evidence type="ECO:0000313" key="5">
    <source>
        <dbReference type="EMBL" id="MBB5840935.1"/>
    </source>
</evidence>
<dbReference type="GO" id="GO:0009253">
    <property type="term" value="P:peptidoglycan catabolic process"/>
    <property type="evidence" value="ECO:0007669"/>
    <property type="project" value="InterPro"/>
</dbReference>
<dbReference type="PANTHER" id="PTHR11022:SF41">
    <property type="entry name" value="PEPTIDOGLYCAN-RECOGNITION PROTEIN LC-RELATED"/>
    <property type="match status" value="1"/>
</dbReference>
<dbReference type="GO" id="GO:0008270">
    <property type="term" value="F:zinc ion binding"/>
    <property type="evidence" value="ECO:0007669"/>
    <property type="project" value="InterPro"/>
</dbReference>
<dbReference type="RefSeq" id="WP_184803647.1">
    <property type="nucleotide sequence ID" value="NZ_JACHMY010000001.1"/>
</dbReference>
<accession>A0A7W9JFC5</accession>
<feature type="domain" description="N-acetylmuramoyl-L-alanine amidase" evidence="3">
    <location>
        <begin position="219"/>
        <end position="371"/>
    </location>
</feature>
<organism evidence="5 6">
    <name type="scientific">Kribbella italica</name>
    <dbReference type="NCBI Taxonomy" id="1540520"/>
    <lineage>
        <taxon>Bacteria</taxon>
        <taxon>Bacillati</taxon>
        <taxon>Actinomycetota</taxon>
        <taxon>Actinomycetes</taxon>
        <taxon>Propionibacteriales</taxon>
        <taxon>Kribbellaceae</taxon>
        <taxon>Kribbella</taxon>
    </lineage>
</organism>
<dbReference type="InterPro" id="IPR006619">
    <property type="entry name" value="PGRP_domain_met/bac"/>
</dbReference>
<evidence type="ECO:0000256" key="1">
    <source>
        <dbReference type="ARBA" id="ARBA00007553"/>
    </source>
</evidence>
<dbReference type="Pfam" id="PF01510">
    <property type="entry name" value="Amidase_2"/>
    <property type="match status" value="1"/>
</dbReference>
<feature type="domain" description="Peptidoglycan recognition protein family" evidence="4">
    <location>
        <begin position="201"/>
        <end position="355"/>
    </location>
</feature>
<evidence type="ECO:0000256" key="2">
    <source>
        <dbReference type="SAM" id="MobiDB-lite"/>
    </source>
</evidence>
<dbReference type="SMART" id="SM00701">
    <property type="entry name" value="PGRP"/>
    <property type="match status" value="1"/>
</dbReference>
<dbReference type="InterPro" id="IPR036505">
    <property type="entry name" value="Amidase/PGRP_sf"/>
</dbReference>
<comment type="caution">
    <text evidence="5">The sequence shown here is derived from an EMBL/GenBank/DDBJ whole genome shotgun (WGS) entry which is preliminary data.</text>
</comment>
<evidence type="ECO:0000259" key="3">
    <source>
        <dbReference type="SMART" id="SM00644"/>
    </source>
</evidence>
<feature type="compositionally biased region" description="Polar residues" evidence="2">
    <location>
        <begin position="467"/>
        <end position="477"/>
    </location>
</feature>
<feature type="region of interest" description="Disordered" evidence="2">
    <location>
        <begin position="175"/>
        <end position="199"/>
    </location>
</feature>
<dbReference type="AlphaFoldDB" id="A0A7W9JFC5"/>
<sequence>MRVTPSLRLTLTAVTGLALFVPVIHVPWNDPAPADAAPLSAQDIESAHDVESAYDVEPSYRELPLRQVSGTRLSSASAQTQPFGMVGVTWPVRASSAAVEVKVRVQRNGTWAAWERLTVEDDHGPDGAEGKQRSGTEPIWVGTADGVEASVTTTDGTTMPDAKVILIQPGFRAADNDPPATPATPEQPIQPEASRAPYGMPRIVGRPGWGADEKLRSHNGAACAKPKYTSTVQAAFVHHTADTNNYTSAQVPAMIRGMYAYHVKSRGWCDLGYNFLVDKFGRAWEGRYGGMQLPVLGAHTGSFNANSFGVSLIGNFDKVAPSAQMMEMTARIVAWKLDANYRSPLATVILDGSKLGTVSGHRDTKATACPGKNLYSKIGWLKQRVNALMGKSVSTEIYRRAQQHGGYRAIGQPFWGEHPTRSGRATYFGALDIYWSARTGAWSVRGGFKAQFRKIGPDGFLGMPTGEQRNGRVSGSRKQPFRNGALYWSPKTGMFPVAGLISRKYGALGAEGSRLGLPTSGMYKVNGGQQQRFQHGKLTASTRTQKVYIS</sequence>
<evidence type="ECO:0000313" key="6">
    <source>
        <dbReference type="Proteomes" id="UP000549971"/>
    </source>
</evidence>
<feature type="compositionally biased region" description="Basic and acidic residues" evidence="2">
    <location>
        <begin position="119"/>
        <end position="134"/>
    </location>
</feature>
<evidence type="ECO:0008006" key="7">
    <source>
        <dbReference type="Google" id="ProtNLM"/>
    </source>
</evidence>
<dbReference type="Proteomes" id="UP000549971">
    <property type="component" value="Unassembled WGS sequence"/>
</dbReference>
<dbReference type="InterPro" id="IPR015510">
    <property type="entry name" value="PGRP"/>
</dbReference>
<dbReference type="EMBL" id="JACHMY010000001">
    <property type="protein sequence ID" value="MBB5840935.1"/>
    <property type="molecule type" value="Genomic_DNA"/>
</dbReference>
<feature type="region of interest" description="Disordered" evidence="2">
    <location>
        <begin position="459"/>
        <end position="478"/>
    </location>
</feature>
<dbReference type="CDD" id="cd06583">
    <property type="entry name" value="PGRP"/>
    <property type="match status" value="1"/>
</dbReference>
<comment type="similarity">
    <text evidence="1">Belongs to the N-acetylmuramoyl-L-alanine amidase 2 family.</text>
</comment>
<name>A0A7W9JFC5_9ACTN</name>
<dbReference type="GO" id="GO:0008745">
    <property type="term" value="F:N-acetylmuramoyl-L-alanine amidase activity"/>
    <property type="evidence" value="ECO:0007669"/>
    <property type="project" value="InterPro"/>
</dbReference>
<dbReference type="Pfam" id="PF08310">
    <property type="entry name" value="LGFP"/>
    <property type="match status" value="1"/>
</dbReference>
<dbReference type="InterPro" id="IPR013207">
    <property type="entry name" value="LGFP"/>
</dbReference>
<dbReference type="PANTHER" id="PTHR11022">
    <property type="entry name" value="PEPTIDOGLYCAN RECOGNITION PROTEIN"/>
    <property type="match status" value="1"/>
</dbReference>
<keyword evidence="6" id="KW-1185">Reference proteome</keyword>
<reference evidence="5 6" key="1">
    <citation type="submission" date="2020-08" db="EMBL/GenBank/DDBJ databases">
        <title>Sequencing the genomes of 1000 actinobacteria strains.</title>
        <authorList>
            <person name="Klenk H.-P."/>
        </authorList>
    </citation>
    <scope>NUCLEOTIDE SEQUENCE [LARGE SCALE GENOMIC DNA]</scope>
    <source>
        <strain evidence="5 6">DSM 28967</strain>
    </source>
</reference>
<dbReference type="SUPFAM" id="SSF55846">
    <property type="entry name" value="N-acetylmuramoyl-L-alanine amidase-like"/>
    <property type="match status" value="1"/>
</dbReference>
<dbReference type="SMART" id="SM00644">
    <property type="entry name" value="Ami_2"/>
    <property type="match status" value="1"/>
</dbReference>
<feature type="region of interest" description="Disordered" evidence="2">
    <location>
        <begin position="119"/>
        <end position="138"/>
    </location>
</feature>
<dbReference type="Gene3D" id="3.40.80.10">
    <property type="entry name" value="Peptidoglycan recognition protein-like"/>
    <property type="match status" value="1"/>
</dbReference>
<gene>
    <name evidence="5" type="ORF">HDA39_007669</name>
</gene>
<evidence type="ECO:0000259" key="4">
    <source>
        <dbReference type="SMART" id="SM00701"/>
    </source>
</evidence>